<keyword evidence="5" id="KW-0732">Signal</keyword>
<proteinExistence type="inferred from homology"/>
<evidence type="ECO:0000256" key="1">
    <source>
        <dbReference type="ARBA" id="ARBA00007074"/>
    </source>
</evidence>
<evidence type="ECO:0000256" key="2">
    <source>
        <dbReference type="ARBA" id="ARBA00022670"/>
    </source>
</evidence>
<dbReference type="GO" id="GO:0008234">
    <property type="term" value="F:cysteine-type peptidase activity"/>
    <property type="evidence" value="ECO:0007669"/>
    <property type="project" value="UniProtKB-KW"/>
</dbReference>
<sequence length="191" mass="20440">MLKKIIISAALMASFSAVMIANPAKADSVFEDNVAQSSLTDLSAVTKSLDDLTKTMNETVTTVSKVEKTQSAAKEVQSRADKLVSTAKKYMGVPYVWGGTTPVGFDCSGFTSYVYREVLGKEIGRTTWDQIASGKQVALDQAKVGDLIIFYGGDHVGIYLGNGQVIHAPQPGESVKISSVTDMPADFALEY</sequence>
<evidence type="ECO:0000313" key="7">
    <source>
        <dbReference type="EMBL" id="KZK07611.1"/>
    </source>
</evidence>
<reference evidence="7 8" key="1">
    <citation type="submission" date="2015-08" db="EMBL/GenBank/DDBJ databases">
        <title>Draft Genome Sequences of 11 Lactococcus lactis subspecies cremoris strains.</title>
        <authorList>
            <person name="Wels M."/>
            <person name="Backus L."/>
            <person name="Boekhorst J."/>
            <person name="Dijkstra A."/>
            <person name="Beerthuizen M."/>
            <person name="Siezen R."/>
            <person name="Bachmann H."/>
            <person name="Van Hijum S."/>
        </authorList>
    </citation>
    <scope>NUCLEOTIDE SEQUENCE [LARGE SCALE GENOMIC DNA]</scope>
    <source>
        <strain evidence="7 8">KW10</strain>
    </source>
</reference>
<dbReference type="Gene3D" id="3.90.1720.10">
    <property type="entry name" value="endopeptidase domain like (from Nostoc punctiforme)"/>
    <property type="match status" value="1"/>
</dbReference>
<evidence type="ECO:0000256" key="4">
    <source>
        <dbReference type="ARBA" id="ARBA00022807"/>
    </source>
</evidence>
<dbReference type="AlphaFoldDB" id="A0A166K405"/>
<organism evidence="7 8">
    <name type="scientific">Lactococcus lactis subsp. cremoris</name>
    <name type="common">Streptococcus cremoris</name>
    <dbReference type="NCBI Taxonomy" id="1359"/>
    <lineage>
        <taxon>Bacteria</taxon>
        <taxon>Bacillati</taxon>
        <taxon>Bacillota</taxon>
        <taxon>Bacilli</taxon>
        <taxon>Lactobacillales</taxon>
        <taxon>Streptococcaceae</taxon>
        <taxon>Lactococcus</taxon>
    </lineage>
</organism>
<evidence type="ECO:0000313" key="8">
    <source>
        <dbReference type="Proteomes" id="UP000076519"/>
    </source>
</evidence>
<accession>A0A166K405</accession>
<feature type="domain" description="NlpC/P60" evidence="6">
    <location>
        <begin position="77"/>
        <end position="191"/>
    </location>
</feature>
<dbReference type="InterPro" id="IPR000064">
    <property type="entry name" value="NLP_P60_dom"/>
</dbReference>
<evidence type="ECO:0000256" key="5">
    <source>
        <dbReference type="SAM" id="SignalP"/>
    </source>
</evidence>
<protein>
    <submittedName>
        <fullName evidence="7">NLP/P60 family protein</fullName>
    </submittedName>
</protein>
<dbReference type="EMBL" id="LIYF01000011">
    <property type="protein sequence ID" value="KZK07611.1"/>
    <property type="molecule type" value="Genomic_DNA"/>
</dbReference>
<keyword evidence="3" id="KW-0378">Hydrolase</keyword>
<dbReference type="PANTHER" id="PTHR47053">
    <property type="entry name" value="MUREIN DD-ENDOPEPTIDASE MEPH-RELATED"/>
    <property type="match status" value="1"/>
</dbReference>
<feature type="signal peptide" evidence="5">
    <location>
        <begin position="1"/>
        <end position="26"/>
    </location>
</feature>
<dbReference type="Proteomes" id="UP000076519">
    <property type="component" value="Unassembled WGS sequence"/>
</dbReference>
<keyword evidence="4" id="KW-0788">Thiol protease</keyword>
<dbReference type="Pfam" id="PF00877">
    <property type="entry name" value="NLPC_P60"/>
    <property type="match status" value="1"/>
</dbReference>
<comment type="caution">
    <text evidence="7">The sequence shown here is derived from an EMBL/GenBank/DDBJ whole genome shotgun (WGS) entry which is preliminary data.</text>
</comment>
<dbReference type="InterPro" id="IPR038765">
    <property type="entry name" value="Papain-like_cys_pep_sf"/>
</dbReference>
<dbReference type="PANTHER" id="PTHR47053:SF1">
    <property type="entry name" value="MUREIN DD-ENDOPEPTIDASE MEPH-RELATED"/>
    <property type="match status" value="1"/>
</dbReference>
<evidence type="ECO:0000256" key="3">
    <source>
        <dbReference type="ARBA" id="ARBA00022801"/>
    </source>
</evidence>
<dbReference type="SUPFAM" id="SSF54001">
    <property type="entry name" value="Cysteine proteinases"/>
    <property type="match status" value="1"/>
</dbReference>
<comment type="similarity">
    <text evidence="1">Belongs to the peptidase C40 family.</text>
</comment>
<dbReference type="RefSeq" id="WP_063281320.1">
    <property type="nucleotide sequence ID" value="NZ_LIYF01000011.1"/>
</dbReference>
<name>A0A166K405_LACLC</name>
<gene>
    <name evidence="7" type="ORF">AB996_0617</name>
</gene>
<keyword evidence="2" id="KW-0645">Protease</keyword>
<dbReference type="PROSITE" id="PS51935">
    <property type="entry name" value="NLPC_P60"/>
    <property type="match status" value="1"/>
</dbReference>
<dbReference type="InterPro" id="IPR051202">
    <property type="entry name" value="Peptidase_C40"/>
</dbReference>
<evidence type="ECO:0000259" key="6">
    <source>
        <dbReference type="PROSITE" id="PS51935"/>
    </source>
</evidence>
<dbReference type="PATRIC" id="fig|1359.32.peg.1988"/>
<dbReference type="GO" id="GO:0006508">
    <property type="term" value="P:proteolysis"/>
    <property type="evidence" value="ECO:0007669"/>
    <property type="project" value="UniProtKB-KW"/>
</dbReference>
<feature type="chain" id="PRO_5007876099" evidence="5">
    <location>
        <begin position="27"/>
        <end position="191"/>
    </location>
</feature>